<dbReference type="KEGG" id="fpu:FPSE_00001"/>
<dbReference type="EMBL" id="AFNW01000001">
    <property type="protein sequence ID" value="EKJ79818.1"/>
    <property type="molecule type" value="Genomic_DNA"/>
</dbReference>
<evidence type="ECO:0000256" key="1">
    <source>
        <dbReference type="SAM" id="SignalP"/>
    </source>
</evidence>
<reference evidence="2 3" key="1">
    <citation type="journal article" date="2012" name="PLoS Pathog.">
        <title>Comparative pathogenomics reveals horizontally acquired novel virulence genes in fungi infecting cereal hosts.</title>
        <authorList>
            <person name="Gardiner D.M."/>
            <person name="McDonald M.C."/>
            <person name="Covarelli L."/>
            <person name="Solomon P.S."/>
            <person name="Rusu A.G."/>
            <person name="Marshall M."/>
            <person name="Kazan K."/>
            <person name="Chakraborty S."/>
            <person name="McDonald B.A."/>
            <person name="Manners J.M."/>
        </authorList>
    </citation>
    <scope>NUCLEOTIDE SEQUENCE [LARGE SCALE GENOMIC DNA]</scope>
    <source>
        <strain evidence="2 3">CS3096</strain>
    </source>
</reference>
<comment type="caution">
    <text evidence="2">The sequence shown here is derived from an EMBL/GenBank/DDBJ whole genome shotgun (WGS) entry which is preliminary data.</text>
</comment>
<evidence type="ECO:0008006" key="4">
    <source>
        <dbReference type="Google" id="ProtNLM"/>
    </source>
</evidence>
<gene>
    <name evidence="2" type="ORF">FPSE_00001</name>
</gene>
<proteinExistence type="predicted"/>
<protein>
    <recommendedName>
        <fullName evidence="4">Secreted protein</fullName>
    </recommendedName>
</protein>
<sequence length="68" mass="7424">MPMPIIGLVVAALSPVAVTVILQAPKLSREQVLYQYYIVLVQQMAILDRSTCFNPNSAIGGTWIDFSA</sequence>
<name>K3VWZ8_FUSPC</name>
<accession>K3VWZ8</accession>
<evidence type="ECO:0000313" key="2">
    <source>
        <dbReference type="EMBL" id="EKJ79818.1"/>
    </source>
</evidence>
<keyword evidence="1" id="KW-0732">Signal</keyword>
<dbReference type="Proteomes" id="UP000007978">
    <property type="component" value="Chromosome 3"/>
</dbReference>
<dbReference type="GeneID" id="20358621"/>
<feature type="chain" id="PRO_5003871283" description="Secreted protein" evidence="1">
    <location>
        <begin position="20"/>
        <end position="68"/>
    </location>
</feature>
<keyword evidence="3" id="KW-1185">Reference proteome</keyword>
<organism evidence="2 3">
    <name type="scientific">Fusarium pseudograminearum (strain CS3096)</name>
    <name type="common">Wheat and barley crown-rot fungus</name>
    <dbReference type="NCBI Taxonomy" id="1028729"/>
    <lineage>
        <taxon>Eukaryota</taxon>
        <taxon>Fungi</taxon>
        <taxon>Dikarya</taxon>
        <taxon>Ascomycota</taxon>
        <taxon>Pezizomycotina</taxon>
        <taxon>Sordariomycetes</taxon>
        <taxon>Hypocreomycetidae</taxon>
        <taxon>Hypocreales</taxon>
        <taxon>Nectriaceae</taxon>
        <taxon>Fusarium</taxon>
    </lineage>
</organism>
<dbReference type="RefSeq" id="XP_009251396.1">
    <property type="nucleotide sequence ID" value="XM_009253121.1"/>
</dbReference>
<evidence type="ECO:0000313" key="3">
    <source>
        <dbReference type="Proteomes" id="UP000007978"/>
    </source>
</evidence>
<feature type="signal peptide" evidence="1">
    <location>
        <begin position="1"/>
        <end position="19"/>
    </location>
</feature>
<dbReference type="AlphaFoldDB" id="K3VWZ8"/>
<dbReference type="HOGENOM" id="CLU_2794099_0_0_1"/>